<dbReference type="GO" id="GO:0008270">
    <property type="term" value="F:zinc ion binding"/>
    <property type="evidence" value="ECO:0007669"/>
    <property type="project" value="InterPro"/>
</dbReference>
<dbReference type="RefSeq" id="XP_037205284.1">
    <property type="nucleotide sequence ID" value="XM_037354293.1"/>
</dbReference>
<feature type="region of interest" description="Disordered" evidence="2">
    <location>
        <begin position="84"/>
        <end position="109"/>
    </location>
</feature>
<protein>
    <submittedName>
        <fullName evidence="4">Fungal specific transcription factor</fullName>
    </submittedName>
</protein>
<name>A0A8H5RFG1_9HYPO</name>
<dbReference type="InterPro" id="IPR050987">
    <property type="entry name" value="AtrR-like"/>
</dbReference>
<dbReference type="EMBL" id="JAAQRI010000154">
    <property type="protein sequence ID" value="KAF5632232.1"/>
    <property type="molecule type" value="Genomic_DNA"/>
</dbReference>
<accession>A0A8H5RFG1</accession>
<evidence type="ECO:0000256" key="2">
    <source>
        <dbReference type="SAM" id="MobiDB-lite"/>
    </source>
</evidence>
<dbReference type="GO" id="GO:0006351">
    <property type="term" value="P:DNA-templated transcription"/>
    <property type="evidence" value="ECO:0007669"/>
    <property type="project" value="InterPro"/>
</dbReference>
<dbReference type="OrthoDB" id="3921198at2759"/>
<feature type="region of interest" description="Disordered" evidence="2">
    <location>
        <begin position="374"/>
        <end position="397"/>
    </location>
</feature>
<dbReference type="GO" id="GO:0003677">
    <property type="term" value="F:DNA binding"/>
    <property type="evidence" value="ECO:0007669"/>
    <property type="project" value="InterPro"/>
</dbReference>
<gene>
    <name evidence="4" type="ORF">FTJAE_7564</name>
</gene>
<dbReference type="Pfam" id="PF04082">
    <property type="entry name" value="Fungal_trans"/>
    <property type="match status" value="1"/>
</dbReference>
<dbReference type="Proteomes" id="UP000530670">
    <property type="component" value="Unassembled WGS sequence"/>
</dbReference>
<comment type="caution">
    <text evidence="4">The sequence shown here is derived from an EMBL/GenBank/DDBJ whole genome shotgun (WGS) entry which is preliminary data.</text>
</comment>
<proteinExistence type="predicted"/>
<feature type="domain" description="Xylanolytic transcriptional activator regulatory" evidence="3">
    <location>
        <begin position="172"/>
        <end position="299"/>
    </location>
</feature>
<evidence type="ECO:0000256" key="1">
    <source>
        <dbReference type="ARBA" id="ARBA00023242"/>
    </source>
</evidence>
<dbReference type="InterPro" id="IPR007219">
    <property type="entry name" value="XnlR_reg_dom"/>
</dbReference>
<dbReference type="GeneID" id="59306563"/>
<sequence>MPGVSLDTKNLSNIADRLEAEHQSVNPVSDGPRDLEGLGDNLEALEIDDEACTMQPVGDTTAHFSGEFSYWNFSMRIKSLIESQIQEPESRREGNSQNDDSDAFPRAHHLRPGRNHLSEAISSFPPPNISNFLVTVFFKFAESYLFFIEENWVCGKLDQLYKNPHGLSQAGSEVTVSILLTVLAIGTQYAHLEHTDASEITATSGLLEEEIGAMFYQQAIRLLPEIIEISSLESVQACLLFGYYSLPIDASGLGFVYINLATRLGIQNGMHRKCSNSAFNASVIETRNRVWWTTYVLESNILRNCRKREIVTIVSRLVTKKDDLTTWWQSLPPDTIDANEQPTMTQSRSAMHLRLDYCLVRMFVGRPFLLKKDTKDTATSPSVPESSPGTNERSASKLVTSREELISDCIKAATEALDICQQLRSSGMGLARASYSEYSACRASLLVLIAYSIRNLSDQFRKSLCDGLDMIREMSAVGESARSEIALIESLERALARLHAGTRPNDMGSSQDQAYSDSAYEAFRSWGATLAGKNGLDATTPAAPNASGGQAEIDSVSGWPVDFQALSSMDFFSAYDAMADPLLQLPVFGTENLSPTDGWLTQSETEILGRFITGPHGGN</sequence>
<dbReference type="AlphaFoldDB" id="A0A8H5RFG1"/>
<dbReference type="PANTHER" id="PTHR46910">
    <property type="entry name" value="TRANSCRIPTION FACTOR PDR1"/>
    <property type="match status" value="1"/>
</dbReference>
<feature type="compositionally biased region" description="Polar residues" evidence="2">
    <location>
        <begin position="377"/>
        <end position="397"/>
    </location>
</feature>
<reference evidence="4 5" key="1">
    <citation type="submission" date="2020-05" db="EMBL/GenBank/DDBJ databases">
        <title>Identification and distribution of gene clusters putatively required for synthesis of sphingolipid metabolism inhibitors in phylogenetically diverse species of the filamentous fungus Fusarium.</title>
        <authorList>
            <person name="Kim H.-S."/>
            <person name="Busman M."/>
            <person name="Brown D.W."/>
            <person name="Divon H."/>
            <person name="Uhlig S."/>
            <person name="Proctor R.H."/>
        </authorList>
    </citation>
    <scope>NUCLEOTIDE SEQUENCE [LARGE SCALE GENOMIC DNA]</scope>
    <source>
        <strain evidence="4 5">NRRL 66243</strain>
    </source>
</reference>
<evidence type="ECO:0000259" key="3">
    <source>
        <dbReference type="Pfam" id="PF04082"/>
    </source>
</evidence>
<keyword evidence="1" id="KW-0539">Nucleus</keyword>
<keyword evidence="5" id="KW-1185">Reference proteome</keyword>
<evidence type="ECO:0000313" key="5">
    <source>
        <dbReference type="Proteomes" id="UP000530670"/>
    </source>
</evidence>
<dbReference type="PANTHER" id="PTHR46910:SF23">
    <property type="entry name" value="THIAMINE REPRESSIBLE GENES REGULATORY PROTEIN THI1"/>
    <property type="match status" value="1"/>
</dbReference>
<evidence type="ECO:0000313" key="4">
    <source>
        <dbReference type="EMBL" id="KAF5632232.1"/>
    </source>
</evidence>
<dbReference type="CDD" id="cd12148">
    <property type="entry name" value="fungal_TF_MHR"/>
    <property type="match status" value="1"/>
</dbReference>
<organism evidence="4 5">
    <name type="scientific">Fusarium tjaetaba</name>
    <dbReference type="NCBI Taxonomy" id="1567544"/>
    <lineage>
        <taxon>Eukaryota</taxon>
        <taxon>Fungi</taxon>
        <taxon>Dikarya</taxon>
        <taxon>Ascomycota</taxon>
        <taxon>Pezizomycotina</taxon>
        <taxon>Sordariomycetes</taxon>
        <taxon>Hypocreomycetidae</taxon>
        <taxon>Hypocreales</taxon>
        <taxon>Nectriaceae</taxon>
        <taxon>Fusarium</taxon>
        <taxon>Fusarium fujikuroi species complex</taxon>
    </lineage>
</organism>
<dbReference type="GO" id="GO:0003700">
    <property type="term" value="F:DNA-binding transcription factor activity"/>
    <property type="evidence" value="ECO:0007669"/>
    <property type="project" value="InterPro"/>
</dbReference>